<evidence type="ECO:0000313" key="4">
    <source>
        <dbReference type="Proteomes" id="UP000215005"/>
    </source>
</evidence>
<dbReference type="Proteomes" id="UP000215005">
    <property type="component" value="Chromosome"/>
</dbReference>
<dbReference type="InterPro" id="IPR029044">
    <property type="entry name" value="Nucleotide-diphossugar_trans"/>
</dbReference>
<keyword evidence="3" id="KW-0808">Transferase</keyword>
<keyword evidence="4" id="KW-1185">Reference proteome</keyword>
<accession>A0A223S6L3</accession>
<dbReference type="SUPFAM" id="SSF53448">
    <property type="entry name" value="Nucleotide-diphospho-sugar transferases"/>
    <property type="match status" value="1"/>
</dbReference>
<organism evidence="3 4">
    <name type="scientific">Nocardiopsis gilva YIM 90087</name>
    <dbReference type="NCBI Taxonomy" id="1235441"/>
    <lineage>
        <taxon>Bacteria</taxon>
        <taxon>Bacillati</taxon>
        <taxon>Actinomycetota</taxon>
        <taxon>Actinomycetes</taxon>
        <taxon>Streptosporangiales</taxon>
        <taxon>Nocardiopsidaceae</taxon>
        <taxon>Nocardiopsis</taxon>
    </lineage>
</organism>
<dbReference type="PANTHER" id="PTHR43685">
    <property type="entry name" value="GLYCOSYLTRANSFERASE"/>
    <property type="match status" value="1"/>
</dbReference>
<evidence type="ECO:0000256" key="1">
    <source>
        <dbReference type="SAM" id="MobiDB-lite"/>
    </source>
</evidence>
<dbReference type="EMBL" id="CP022753">
    <property type="protein sequence ID" value="ASU83732.1"/>
    <property type="molecule type" value="Genomic_DNA"/>
</dbReference>
<name>A0A223S6L3_9ACTN</name>
<feature type="compositionally biased region" description="Basic and acidic residues" evidence="1">
    <location>
        <begin position="477"/>
        <end position="488"/>
    </location>
</feature>
<dbReference type="AlphaFoldDB" id="A0A223S6L3"/>
<dbReference type="InterPro" id="IPR050834">
    <property type="entry name" value="Glycosyltransf_2"/>
</dbReference>
<dbReference type="InterPro" id="IPR001173">
    <property type="entry name" value="Glyco_trans_2-like"/>
</dbReference>
<gene>
    <name evidence="3" type="ORF">CDO52_13905</name>
</gene>
<dbReference type="KEGG" id="ngv:CDO52_13905"/>
<feature type="region of interest" description="Disordered" evidence="1">
    <location>
        <begin position="477"/>
        <end position="538"/>
    </location>
</feature>
<dbReference type="Gene3D" id="3.90.550.10">
    <property type="entry name" value="Spore Coat Polysaccharide Biosynthesis Protein SpsA, Chain A"/>
    <property type="match status" value="1"/>
</dbReference>
<reference evidence="3 4" key="1">
    <citation type="submission" date="2017-08" db="EMBL/GenBank/DDBJ databases">
        <title>The complete genome sequence of Nocardiopsis gilva YIM 90087.</title>
        <authorList>
            <person name="Yin M."/>
            <person name="Tang S."/>
        </authorList>
    </citation>
    <scope>NUCLEOTIDE SEQUENCE [LARGE SCALE GENOMIC DNA]</scope>
    <source>
        <strain evidence="3 4">YIM 90087</strain>
    </source>
</reference>
<dbReference type="GO" id="GO:0016740">
    <property type="term" value="F:transferase activity"/>
    <property type="evidence" value="ECO:0007669"/>
    <property type="project" value="UniProtKB-KW"/>
</dbReference>
<evidence type="ECO:0000259" key="2">
    <source>
        <dbReference type="Pfam" id="PF00535"/>
    </source>
</evidence>
<feature type="compositionally biased region" description="Basic residues" evidence="1">
    <location>
        <begin position="514"/>
        <end position="524"/>
    </location>
</feature>
<feature type="compositionally biased region" description="Low complexity" evidence="1">
    <location>
        <begin position="492"/>
        <end position="505"/>
    </location>
</feature>
<feature type="domain" description="Glycosyltransferase 2-like" evidence="2">
    <location>
        <begin position="37"/>
        <end position="150"/>
    </location>
</feature>
<evidence type="ECO:0000313" key="3">
    <source>
        <dbReference type="EMBL" id="ASU83732.1"/>
    </source>
</evidence>
<dbReference type="OrthoDB" id="5168148at2"/>
<dbReference type="Pfam" id="PF00535">
    <property type="entry name" value="Glycos_transf_2"/>
    <property type="match status" value="1"/>
</dbReference>
<dbReference type="PANTHER" id="PTHR43685:SF3">
    <property type="entry name" value="SLR2126 PROTEIN"/>
    <property type="match status" value="1"/>
</dbReference>
<protein>
    <submittedName>
        <fullName evidence="3">Glycosyl transferase family 2</fullName>
    </submittedName>
</protein>
<sequence length="538" mass="57843">MTHRGRAEQVPTRIFRNDWGRLTPPQLGVWTPTLTVSVVIPARGRSERLALTLAALAGQTYPARLLDVVVVDDHSSPPIQLPSLRPARCRIERAPATGRGAGHARAYGAHVTSGKVICWLDPDMVVGPRFIEALVRWQHVHAECVSLGRVLFCARGPEDPTALAGLARSGSLSSALAGSYGHARVARVLEQSCGLRDADHLGFQAYVGAAVSLRRSLYEAAGGVDPALDLGQDTEFAYRLWQAGGLFLPEYAAPAWHIGPATPARTRLPSARFQSTALAPLMPHPRSRRGLPTADGRRVPLVRAVVDVAGAPYETVSGCVDRLLDGTEQDIAVTLVADWDGGVYGGTSANPRLELRLIQARYLSEPRVSFSAVAPRTGFPSPYLLQVPVAWGLGGDTLARLVARAERARAGLVELFPESAPTRGAGIRLWRTRALTRALRVRSEGESLADVVSEVHGRYRMHAGHECLQDLIAPRSTEARARAARPSDGRPGAATAASDGDTAVASRRDTSGPRKGRGAMRRLVGRLGKGLARRRRRP</sequence>
<dbReference type="CDD" id="cd00761">
    <property type="entry name" value="Glyco_tranf_GTA_type"/>
    <property type="match status" value="1"/>
</dbReference>
<proteinExistence type="predicted"/>